<dbReference type="EMBL" id="CAEY01000717">
    <property type="status" value="NOT_ANNOTATED_CDS"/>
    <property type="molecule type" value="Genomic_DNA"/>
</dbReference>
<dbReference type="EnsemblMetazoa" id="tetur27g01910.1">
    <property type="protein sequence ID" value="tetur27g01910.1"/>
    <property type="gene ID" value="tetur27g01910"/>
</dbReference>
<dbReference type="AlphaFoldDB" id="T1KYU2"/>
<reference evidence="1" key="2">
    <citation type="submission" date="2015-06" db="UniProtKB">
        <authorList>
            <consortium name="EnsemblMetazoa"/>
        </authorList>
    </citation>
    <scope>IDENTIFICATION</scope>
</reference>
<dbReference type="HOGENOM" id="CLU_3369082_0_0_1"/>
<protein>
    <submittedName>
        <fullName evidence="1">Uncharacterized protein</fullName>
    </submittedName>
</protein>
<organism evidence="1 2">
    <name type="scientific">Tetranychus urticae</name>
    <name type="common">Two-spotted spider mite</name>
    <dbReference type="NCBI Taxonomy" id="32264"/>
    <lineage>
        <taxon>Eukaryota</taxon>
        <taxon>Metazoa</taxon>
        <taxon>Ecdysozoa</taxon>
        <taxon>Arthropoda</taxon>
        <taxon>Chelicerata</taxon>
        <taxon>Arachnida</taxon>
        <taxon>Acari</taxon>
        <taxon>Acariformes</taxon>
        <taxon>Trombidiformes</taxon>
        <taxon>Prostigmata</taxon>
        <taxon>Eleutherengona</taxon>
        <taxon>Raphignathae</taxon>
        <taxon>Tetranychoidea</taxon>
        <taxon>Tetranychidae</taxon>
        <taxon>Tetranychus</taxon>
    </lineage>
</organism>
<sequence length="35" mass="3719">MNQLDLKKDGIDLIAITVDGYNSNCGQGCGHPDRG</sequence>
<dbReference type="Proteomes" id="UP000015104">
    <property type="component" value="Unassembled WGS sequence"/>
</dbReference>
<accession>T1KYU2</accession>
<proteinExistence type="predicted"/>
<evidence type="ECO:0000313" key="1">
    <source>
        <dbReference type="EnsemblMetazoa" id="tetur27g01910.1"/>
    </source>
</evidence>
<name>T1KYU2_TETUR</name>
<keyword evidence="2" id="KW-1185">Reference proteome</keyword>
<reference evidence="2" key="1">
    <citation type="submission" date="2011-08" db="EMBL/GenBank/DDBJ databases">
        <authorList>
            <person name="Rombauts S."/>
        </authorList>
    </citation>
    <scope>NUCLEOTIDE SEQUENCE</scope>
    <source>
        <strain evidence="2">London</strain>
    </source>
</reference>
<evidence type="ECO:0000313" key="2">
    <source>
        <dbReference type="Proteomes" id="UP000015104"/>
    </source>
</evidence>